<keyword evidence="6 8" id="KW-0560">Oxidoreductase</keyword>
<protein>
    <recommendedName>
        <fullName evidence="8">Flavin-containing monooxygenase</fullName>
        <ecNumber evidence="8">1.-.-.-</ecNumber>
    </recommendedName>
</protein>
<comment type="function">
    <text evidence="7">Catalyzes the conversion of methylthioalkyl glucosinolates of any chain length into methylsulfinylalkyl glucosinolates.</text>
</comment>
<comment type="similarity">
    <text evidence="2 8">Belongs to the FMO family.</text>
</comment>
<dbReference type="PANTHER" id="PTHR23023">
    <property type="entry name" value="DIMETHYLANILINE MONOOXYGENASE"/>
    <property type="match status" value="1"/>
</dbReference>
<dbReference type="GO" id="GO:0050661">
    <property type="term" value="F:NADP binding"/>
    <property type="evidence" value="ECO:0007669"/>
    <property type="project" value="InterPro"/>
</dbReference>
<evidence type="ECO:0000256" key="5">
    <source>
        <dbReference type="ARBA" id="ARBA00022857"/>
    </source>
</evidence>
<dbReference type="InterPro" id="IPR050346">
    <property type="entry name" value="FMO-like"/>
</dbReference>
<dbReference type="GeneID" id="120109130"/>
<keyword evidence="3 8" id="KW-0285">Flavoprotein</keyword>
<feature type="non-terminal residue" evidence="10">
    <location>
        <position position="1"/>
    </location>
</feature>
<evidence type="ECO:0000256" key="2">
    <source>
        <dbReference type="ARBA" id="ARBA00009183"/>
    </source>
</evidence>
<dbReference type="FunFam" id="3.50.50.60:FF:000147">
    <property type="entry name" value="Flavin-containing monooxygenase"/>
    <property type="match status" value="1"/>
</dbReference>
<keyword evidence="5" id="KW-0521">NADP</keyword>
<proteinExistence type="inferred from homology"/>
<dbReference type="Pfam" id="PF00743">
    <property type="entry name" value="FMO-like"/>
    <property type="match status" value="1"/>
</dbReference>
<reference evidence="10" key="1">
    <citation type="submission" date="2025-08" db="UniProtKB">
        <authorList>
            <consortium name="RefSeq"/>
        </authorList>
    </citation>
    <scope>IDENTIFICATION</scope>
    <source>
        <tissue evidence="10">Young leaves</tissue>
    </source>
</reference>
<evidence type="ECO:0000313" key="9">
    <source>
        <dbReference type="Proteomes" id="UP000228380"/>
    </source>
</evidence>
<evidence type="ECO:0000256" key="4">
    <source>
        <dbReference type="ARBA" id="ARBA00022827"/>
    </source>
</evidence>
<evidence type="ECO:0000256" key="3">
    <source>
        <dbReference type="ARBA" id="ARBA00022630"/>
    </source>
</evidence>
<dbReference type="InterPro" id="IPR000960">
    <property type="entry name" value="Flavin_mOase"/>
</dbReference>
<name>A0A8B8ZWX9_PHODC</name>
<evidence type="ECO:0000256" key="8">
    <source>
        <dbReference type="RuleBase" id="RU361177"/>
    </source>
</evidence>
<dbReference type="InterPro" id="IPR020946">
    <property type="entry name" value="Flavin_mOase-like"/>
</dbReference>
<keyword evidence="9" id="KW-1185">Reference proteome</keyword>
<organism evidence="9 10">
    <name type="scientific">Phoenix dactylifera</name>
    <name type="common">Date palm</name>
    <dbReference type="NCBI Taxonomy" id="42345"/>
    <lineage>
        <taxon>Eukaryota</taxon>
        <taxon>Viridiplantae</taxon>
        <taxon>Streptophyta</taxon>
        <taxon>Embryophyta</taxon>
        <taxon>Tracheophyta</taxon>
        <taxon>Spermatophyta</taxon>
        <taxon>Magnoliopsida</taxon>
        <taxon>Liliopsida</taxon>
        <taxon>Arecaceae</taxon>
        <taxon>Coryphoideae</taxon>
        <taxon>Phoeniceae</taxon>
        <taxon>Phoenix</taxon>
    </lineage>
</organism>
<sequence length="272" mass="30840">FLEFFPTPSPPRFGTPAWRITAPVNLHRGEITTIRLLAKPVVSTPFLYLREFCQWFGLRELIRFNTRVDYVGMVGSAESGDKMKWIVRSKEKKCGKVMEEIFDAVVVATGHYSQPRMPNIKGMDVWTRKQIHSHVYRVPEPHRDEVVVVVGSSLSGQDISLELATVAKEVHISSKSLEITEGLSKVISKYQNLHLHLQIESLCEDGQVLFVDGSSVIADSIIYCTGYSYSLPFLDTKGMIVVDDDRVGPLYEHTFPPLLAPSLSFFMIHKYY</sequence>
<dbReference type="InterPro" id="IPR036188">
    <property type="entry name" value="FAD/NAD-bd_sf"/>
</dbReference>
<dbReference type="SUPFAM" id="SSF51905">
    <property type="entry name" value="FAD/NAD(P)-binding domain"/>
    <property type="match status" value="1"/>
</dbReference>
<accession>A0A8B8ZWX9</accession>
<dbReference type="GO" id="GO:0050660">
    <property type="term" value="F:flavin adenine dinucleotide binding"/>
    <property type="evidence" value="ECO:0007669"/>
    <property type="project" value="InterPro"/>
</dbReference>
<keyword evidence="4 8" id="KW-0274">FAD</keyword>
<keyword evidence="8" id="KW-0503">Monooxygenase</keyword>
<gene>
    <name evidence="10" type="primary">LOC120109130</name>
</gene>
<evidence type="ECO:0000313" key="10">
    <source>
        <dbReference type="RefSeq" id="XP_038978805.1"/>
    </source>
</evidence>
<dbReference type="RefSeq" id="XP_038978805.1">
    <property type="nucleotide sequence ID" value="XM_039122877.1"/>
</dbReference>
<dbReference type="KEGG" id="pda:120109130"/>
<dbReference type="PRINTS" id="PR00370">
    <property type="entry name" value="FMOXYGENASE"/>
</dbReference>
<dbReference type="EC" id="1.-.-.-" evidence="8"/>
<dbReference type="OrthoDB" id="66881at2759"/>
<evidence type="ECO:0000256" key="1">
    <source>
        <dbReference type="ARBA" id="ARBA00001974"/>
    </source>
</evidence>
<dbReference type="Proteomes" id="UP000228380">
    <property type="component" value="Unplaced"/>
</dbReference>
<comment type="cofactor">
    <cofactor evidence="1 8">
        <name>FAD</name>
        <dbReference type="ChEBI" id="CHEBI:57692"/>
    </cofactor>
</comment>
<evidence type="ECO:0000256" key="6">
    <source>
        <dbReference type="ARBA" id="ARBA00023002"/>
    </source>
</evidence>
<dbReference type="GO" id="GO:0004499">
    <property type="term" value="F:N,N-dimethylaniline monooxygenase activity"/>
    <property type="evidence" value="ECO:0007669"/>
    <property type="project" value="InterPro"/>
</dbReference>
<dbReference type="Gene3D" id="3.50.50.60">
    <property type="entry name" value="FAD/NAD(P)-binding domain"/>
    <property type="match status" value="1"/>
</dbReference>
<evidence type="ECO:0000256" key="7">
    <source>
        <dbReference type="ARBA" id="ARBA00058243"/>
    </source>
</evidence>
<dbReference type="AlphaFoldDB" id="A0A8B8ZWX9"/>